<evidence type="ECO:0000313" key="1">
    <source>
        <dbReference type="EMBL" id="JAE36540.1"/>
    </source>
</evidence>
<proteinExistence type="predicted"/>
<accession>A0A0A9HH89</accession>
<dbReference type="AlphaFoldDB" id="A0A0A9HH89"/>
<reference evidence="1" key="1">
    <citation type="submission" date="2014-09" db="EMBL/GenBank/DDBJ databases">
        <authorList>
            <person name="Magalhaes I.L.F."/>
            <person name="Oliveira U."/>
            <person name="Santos F.R."/>
            <person name="Vidigal T.H.D.A."/>
            <person name="Brescovit A.D."/>
            <person name="Santos A.J."/>
        </authorList>
    </citation>
    <scope>NUCLEOTIDE SEQUENCE</scope>
    <source>
        <tissue evidence="1">Shoot tissue taken approximately 20 cm above the soil surface</tissue>
    </source>
</reference>
<reference evidence="1" key="2">
    <citation type="journal article" date="2015" name="Data Brief">
        <title>Shoot transcriptome of the giant reed, Arundo donax.</title>
        <authorList>
            <person name="Barrero R.A."/>
            <person name="Guerrero F.D."/>
            <person name="Moolhuijzen P."/>
            <person name="Goolsby J.A."/>
            <person name="Tidwell J."/>
            <person name="Bellgard S.E."/>
            <person name="Bellgard M.I."/>
        </authorList>
    </citation>
    <scope>NUCLEOTIDE SEQUENCE</scope>
    <source>
        <tissue evidence="1">Shoot tissue taken approximately 20 cm above the soil surface</tissue>
    </source>
</reference>
<protein>
    <submittedName>
        <fullName evidence="1">Uncharacterized protein</fullName>
    </submittedName>
</protein>
<name>A0A0A9HH89_ARUDO</name>
<sequence>MHHIVSLSPVTVIIQQESKLLPILPMRSARLCTTQVHIWMQLAFYYCHVTVITWQ</sequence>
<organism evidence="1">
    <name type="scientific">Arundo donax</name>
    <name type="common">Giant reed</name>
    <name type="synonym">Donax arundinaceus</name>
    <dbReference type="NCBI Taxonomy" id="35708"/>
    <lineage>
        <taxon>Eukaryota</taxon>
        <taxon>Viridiplantae</taxon>
        <taxon>Streptophyta</taxon>
        <taxon>Embryophyta</taxon>
        <taxon>Tracheophyta</taxon>
        <taxon>Spermatophyta</taxon>
        <taxon>Magnoliopsida</taxon>
        <taxon>Liliopsida</taxon>
        <taxon>Poales</taxon>
        <taxon>Poaceae</taxon>
        <taxon>PACMAD clade</taxon>
        <taxon>Arundinoideae</taxon>
        <taxon>Arundineae</taxon>
        <taxon>Arundo</taxon>
    </lineage>
</organism>
<dbReference type="EMBL" id="GBRH01161356">
    <property type="protein sequence ID" value="JAE36540.1"/>
    <property type="molecule type" value="Transcribed_RNA"/>
</dbReference>